<evidence type="ECO:0000313" key="1">
    <source>
        <dbReference type="EMBL" id="ABN61680.1"/>
    </source>
</evidence>
<dbReference type="EMBL" id="CP000563">
    <property type="protein sequence ID" value="ABN61680.1"/>
    <property type="molecule type" value="Genomic_DNA"/>
</dbReference>
<organism evidence="1 2">
    <name type="scientific">Shewanella baltica (strain OS155 / ATCC BAA-1091)</name>
    <dbReference type="NCBI Taxonomy" id="325240"/>
    <lineage>
        <taxon>Bacteria</taxon>
        <taxon>Pseudomonadati</taxon>
        <taxon>Pseudomonadota</taxon>
        <taxon>Gammaproteobacteria</taxon>
        <taxon>Alteromonadales</taxon>
        <taxon>Shewanellaceae</taxon>
        <taxon>Shewanella</taxon>
    </lineage>
</organism>
<dbReference type="AlphaFoldDB" id="A3D4L7"/>
<dbReference type="HOGENOM" id="CLU_2496163_0_0_6"/>
<name>A3D4L7_SHEB5</name>
<gene>
    <name evidence="1" type="ordered locus">Sbal_2184</name>
</gene>
<keyword evidence="2" id="KW-1185">Reference proteome</keyword>
<sequence length="86" mass="9555">MNVETLSDFDLVRRQKAKAISSLQKKTEWIRKMCGRAIYDLVEDWGLSAEEALILMVGADADGNCKHGGAVSAPPIFGELLRTRYV</sequence>
<dbReference type="OrthoDB" id="33127at22"/>
<dbReference type="KEGG" id="sbl:Sbal_2184"/>
<dbReference type="RefSeq" id="WP_011846856.1">
    <property type="nucleotide sequence ID" value="NC_009052.1"/>
</dbReference>
<accession>A3D4L7</accession>
<protein>
    <submittedName>
        <fullName evidence="1">Uncharacterized protein</fullName>
    </submittedName>
</protein>
<proteinExistence type="predicted"/>
<reference evidence="1 2" key="1">
    <citation type="submission" date="2007-02" db="EMBL/GenBank/DDBJ databases">
        <title>Complete sequence of chromosome of Shewanella baltica OS155.</title>
        <authorList>
            <consortium name="US DOE Joint Genome Institute"/>
            <person name="Copeland A."/>
            <person name="Lucas S."/>
            <person name="Lapidus A."/>
            <person name="Barry K."/>
            <person name="Detter J.C."/>
            <person name="Glavina del Rio T."/>
            <person name="Hammon N."/>
            <person name="Israni S."/>
            <person name="Dalin E."/>
            <person name="Tice H."/>
            <person name="Pitluck S."/>
            <person name="Sims D.R."/>
            <person name="Brettin T."/>
            <person name="Bruce D."/>
            <person name="Han C."/>
            <person name="Tapia R."/>
            <person name="Brainard J."/>
            <person name="Schmutz J."/>
            <person name="Larimer F."/>
            <person name="Land M."/>
            <person name="Hauser L."/>
            <person name="Kyrpides N."/>
            <person name="Mikhailova N."/>
            <person name="Brettar I."/>
            <person name="Klappenbach J."/>
            <person name="Konstantinidis K."/>
            <person name="Rodrigues J."/>
            <person name="Tiedje J."/>
            <person name="Richardson P."/>
        </authorList>
    </citation>
    <scope>NUCLEOTIDE SEQUENCE [LARGE SCALE GENOMIC DNA]</scope>
    <source>
        <strain evidence="2">OS155 / ATCC BAA-1091</strain>
    </source>
</reference>
<dbReference type="Proteomes" id="UP000001557">
    <property type="component" value="Chromosome"/>
</dbReference>
<dbReference type="STRING" id="325240.Sbal_2184"/>
<evidence type="ECO:0000313" key="2">
    <source>
        <dbReference type="Proteomes" id="UP000001557"/>
    </source>
</evidence>